<gene>
    <name evidence="1" type="ORF">JBS370_LOCUS28159</name>
</gene>
<evidence type="ECO:0000313" key="1">
    <source>
        <dbReference type="EMBL" id="CAF4034746.1"/>
    </source>
</evidence>
<reference evidence="1" key="1">
    <citation type="submission" date="2021-02" db="EMBL/GenBank/DDBJ databases">
        <authorList>
            <person name="Nowell W R."/>
        </authorList>
    </citation>
    <scope>NUCLEOTIDE SEQUENCE</scope>
</reference>
<dbReference type="AlphaFoldDB" id="A0A819R4W3"/>
<evidence type="ECO:0000313" key="2">
    <source>
        <dbReference type="Proteomes" id="UP000663836"/>
    </source>
</evidence>
<name>A0A819R4W3_9BILA</name>
<sequence length="143" mass="15954">MISSLPCHSDTTISPSSPLVPIQALSKIPRLKPAQSTSSSSSSATAAPIATASTNALENGLPVFNQTNALHIYQGKNIVFFGDNTIRKIYRDLLRLLHKGKLMHDSELKTGHTYHRLYGLILFNKFRSNQQNYLISLNEKFQR</sequence>
<accession>A0A819R4W3</accession>
<organism evidence="1 2">
    <name type="scientific">Rotaria sordida</name>
    <dbReference type="NCBI Taxonomy" id="392033"/>
    <lineage>
        <taxon>Eukaryota</taxon>
        <taxon>Metazoa</taxon>
        <taxon>Spiralia</taxon>
        <taxon>Gnathifera</taxon>
        <taxon>Rotifera</taxon>
        <taxon>Eurotatoria</taxon>
        <taxon>Bdelloidea</taxon>
        <taxon>Philodinida</taxon>
        <taxon>Philodinidae</taxon>
        <taxon>Rotaria</taxon>
    </lineage>
</organism>
<comment type="caution">
    <text evidence="1">The sequence shown here is derived from an EMBL/GenBank/DDBJ whole genome shotgun (WGS) entry which is preliminary data.</text>
</comment>
<dbReference type="EMBL" id="CAJOBD010005549">
    <property type="protein sequence ID" value="CAF4034746.1"/>
    <property type="molecule type" value="Genomic_DNA"/>
</dbReference>
<protein>
    <submittedName>
        <fullName evidence="1">Uncharacterized protein</fullName>
    </submittedName>
</protein>
<proteinExistence type="predicted"/>
<dbReference type="Proteomes" id="UP000663836">
    <property type="component" value="Unassembled WGS sequence"/>
</dbReference>